<evidence type="ECO:0000313" key="1">
    <source>
        <dbReference type="EMBL" id="SCW81352.1"/>
    </source>
</evidence>
<reference evidence="2" key="1">
    <citation type="submission" date="2016-10" db="EMBL/GenBank/DDBJ databases">
        <authorList>
            <person name="Varghese N."/>
            <person name="Submissions S."/>
        </authorList>
    </citation>
    <scope>NUCLEOTIDE SEQUENCE [LARGE SCALE GENOMIC DNA]</scope>
    <source>
        <strain evidence="2">CGMCC 1.8946</strain>
    </source>
</reference>
<sequence>MSKIVIAMLMAVLLGGATLYVLGAQIVPAAGTAGAKTSTQINNAFQ</sequence>
<dbReference type="EMBL" id="FMTT01000054">
    <property type="protein sequence ID" value="SCW81352.1"/>
    <property type="molecule type" value="Genomic_DNA"/>
</dbReference>
<organism evidence="1 2">
    <name type="scientific">Paenibacillus tianmuensis</name>
    <dbReference type="NCBI Taxonomy" id="624147"/>
    <lineage>
        <taxon>Bacteria</taxon>
        <taxon>Bacillati</taxon>
        <taxon>Bacillota</taxon>
        <taxon>Bacilli</taxon>
        <taxon>Bacillales</taxon>
        <taxon>Paenibacillaceae</taxon>
        <taxon>Paenibacillus</taxon>
    </lineage>
</organism>
<accession>A0A1G4TJ87</accession>
<keyword evidence="2" id="KW-1185">Reference proteome</keyword>
<gene>
    <name evidence="1" type="ORF">SAMN04487970_105415</name>
</gene>
<dbReference type="RefSeq" id="WP_167670324.1">
    <property type="nucleotide sequence ID" value="NZ_FMTT01000054.1"/>
</dbReference>
<dbReference type="Proteomes" id="UP000198601">
    <property type="component" value="Unassembled WGS sequence"/>
</dbReference>
<proteinExistence type="predicted"/>
<protein>
    <submittedName>
        <fullName evidence="1">Uncharacterized protein</fullName>
    </submittedName>
</protein>
<dbReference type="STRING" id="624147.SAMN04487970_105415"/>
<name>A0A1G4TJ87_9BACL</name>
<evidence type="ECO:0000313" key="2">
    <source>
        <dbReference type="Proteomes" id="UP000198601"/>
    </source>
</evidence>
<dbReference type="AlphaFoldDB" id="A0A1G4TJ87"/>